<evidence type="ECO:0000313" key="1">
    <source>
        <dbReference type="EMBL" id="KAL3649484.1"/>
    </source>
</evidence>
<reference evidence="2" key="1">
    <citation type="journal article" date="2024" name="IScience">
        <title>Strigolactones Initiate the Formation of Haustorium-like Structures in Castilleja.</title>
        <authorList>
            <person name="Buerger M."/>
            <person name="Peterson D."/>
            <person name="Chory J."/>
        </authorList>
    </citation>
    <scope>NUCLEOTIDE SEQUENCE [LARGE SCALE GENOMIC DNA]</scope>
</reference>
<organism evidence="1 2">
    <name type="scientific">Castilleja foliolosa</name>
    <dbReference type="NCBI Taxonomy" id="1961234"/>
    <lineage>
        <taxon>Eukaryota</taxon>
        <taxon>Viridiplantae</taxon>
        <taxon>Streptophyta</taxon>
        <taxon>Embryophyta</taxon>
        <taxon>Tracheophyta</taxon>
        <taxon>Spermatophyta</taxon>
        <taxon>Magnoliopsida</taxon>
        <taxon>eudicotyledons</taxon>
        <taxon>Gunneridae</taxon>
        <taxon>Pentapetalae</taxon>
        <taxon>asterids</taxon>
        <taxon>lamiids</taxon>
        <taxon>Lamiales</taxon>
        <taxon>Orobanchaceae</taxon>
        <taxon>Pedicularideae</taxon>
        <taxon>Castillejinae</taxon>
        <taxon>Castilleja</taxon>
    </lineage>
</organism>
<keyword evidence="2" id="KW-1185">Reference proteome</keyword>
<dbReference type="EMBL" id="JAVIJP010000007">
    <property type="protein sequence ID" value="KAL3649484.1"/>
    <property type="molecule type" value="Genomic_DNA"/>
</dbReference>
<sequence length="105" mass="12291">MQWELIERAKEELEILEAQHPNKYECLKMDLKAFISGFHEFHSEPTCFSTATRESSSCRKKRRNMDGCEVFVDSNRGGMNKTDIVLEKAQQCLQKIQHLKNSLRN</sequence>
<dbReference type="AlphaFoldDB" id="A0ABD3E5R4"/>
<comment type="caution">
    <text evidence="1">The sequence shown here is derived from an EMBL/GenBank/DDBJ whole genome shotgun (WGS) entry which is preliminary data.</text>
</comment>
<dbReference type="Proteomes" id="UP001632038">
    <property type="component" value="Unassembled WGS sequence"/>
</dbReference>
<proteinExistence type="predicted"/>
<evidence type="ECO:0000313" key="2">
    <source>
        <dbReference type="Proteomes" id="UP001632038"/>
    </source>
</evidence>
<accession>A0ABD3E5R4</accession>
<name>A0ABD3E5R4_9LAMI</name>
<protein>
    <submittedName>
        <fullName evidence="1">Uncharacterized protein</fullName>
    </submittedName>
</protein>
<gene>
    <name evidence="1" type="ORF">CASFOL_005887</name>
</gene>